<dbReference type="GeneID" id="18818482"/>
<protein>
    <submittedName>
        <fullName evidence="2">Glycosyltransferase family 69 protein</fullName>
    </submittedName>
</protein>
<proteinExistence type="predicted"/>
<dbReference type="RefSeq" id="XP_007316397.1">
    <property type="nucleotide sequence ID" value="XM_007316335.1"/>
</dbReference>
<reference evidence="2" key="1">
    <citation type="submission" date="2011-04" db="EMBL/GenBank/DDBJ databases">
        <title>Evolution of plant cell wall degrading machinery underlies the functional diversity of forest fungi.</title>
        <authorList>
            <consortium name="US DOE Joint Genome Institute (JGI-PGF)"/>
            <person name="Eastwood D.C."/>
            <person name="Floudas D."/>
            <person name="Binder M."/>
            <person name="Majcherczyk A."/>
            <person name="Schneider P."/>
            <person name="Aerts A."/>
            <person name="Asiegbu F.O."/>
            <person name="Baker S.E."/>
            <person name="Barry K."/>
            <person name="Bendiksby M."/>
            <person name="Blumentritt M."/>
            <person name="Coutinho P.M."/>
            <person name="Cullen D."/>
            <person name="Cullen D."/>
            <person name="Gathman A."/>
            <person name="Goodell B."/>
            <person name="Henrissat B."/>
            <person name="Ihrmark K."/>
            <person name="Kauserud H."/>
            <person name="Kohler A."/>
            <person name="LaButti K."/>
            <person name="Lapidus A."/>
            <person name="Lavin J.L."/>
            <person name="Lee Y.-H."/>
            <person name="Lindquist E."/>
            <person name="Lilly W."/>
            <person name="Lucas S."/>
            <person name="Morin E."/>
            <person name="Murat C."/>
            <person name="Oguiza J.A."/>
            <person name="Park J."/>
            <person name="Pisabarro A.G."/>
            <person name="Riley R."/>
            <person name="Rosling A."/>
            <person name="Salamov A."/>
            <person name="Schmidt O."/>
            <person name="Schmutz J."/>
            <person name="Skrede I."/>
            <person name="Stenlid J."/>
            <person name="Wiebenga A."/>
            <person name="Xie X."/>
            <person name="Kues U."/>
            <person name="Hibbett D.S."/>
            <person name="Hoffmeister D."/>
            <person name="Hogberg N."/>
            <person name="Martin F."/>
            <person name="Grigoriev I.V."/>
            <person name="Watkinson S.C."/>
        </authorList>
    </citation>
    <scope>NUCLEOTIDE SEQUENCE</scope>
    <source>
        <strain evidence="2">S7.9</strain>
    </source>
</reference>
<evidence type="ECO:0000313" key="2">
    <source>
        <dbReference type="EMBL" id="EGO26224.1"/>
    </source>
</evidence>
<dbReference type="AlphaFoldDB" id="F8NRA5"/>
<dbReference type="KEGG" id="sla:SERLADRAFT_463040"/>
<dbReference type="OrthoDB" id="262547at2759"/>
<dbReference type="InterPro" id="IPR021047">
    <property type="entry name" value="Mannosyltransferase_CMT1"/>
</dbReference>
<dbReference type="PANTHER" id="PTHR34144">
    <property type="entry name" value="CHROMOSOME 8, WHOLE GENOME SHOTGUN SEQUENCE"/>
    <property type="match status" value="1"/>
</dbReference>
<keyword evidence="2" id="KW-0808">Transferase</keyword>
<dbReference type="Proteomes" id="UP000008064">
    <property type="component" value="Unassembled WGS sequence"/>
</dbReference>
<feature type="region of interest" description="Disordered" evidence="1">
    <location>
        <begin position="1"/>
        <end position="41"/>
    </location>
</feature>
<dbReference type="Pfam" id="PF11735">
    <property type="entry name" value="CAP59_mtransfer"/>
    <property type="match status" value="1"/>
</dbReference>
<evidence type="ECO:0000256" key="1">
    <source>
        <dbReference type="SAM" id="MobiDB-lite"/>
    </source>
</evidence>
<accession>F8NRA5</accession>
<organism>
    <name type="scientific">Serpula lacrymans var. lacrymans (strain S7.9)</name>
    <name type="common">Dry rot fungus</name>
    <dbReference type="NCBI Taxonomy" id="578457"/>
    <lineage>
        <taxon>Eukaryota</taxon>
        <taxon>Fungi</taxon>
        <taxon>Dikarya</taxon>
        <taxon>Basidiomycota</taxon>
        <taxon>Agaricomycotina</taxon>
        <taxon>Agaricomycetes</taxon>
        <taxon>Agaricomycetidae</taxon>
        <taxon>Boletales</taxon>
        <taxon>Coniophorineae</taxon>
        <taxon>Serpulaceae</taxon>
        <taxon>Serpula</taxon>
    </lineage>
</organism>
<dbReference type="EMBL" id="GL945432">
    <property type="protein sequence ID" value="EGO26224.1"/>
    <property type="molecule type" value="Genomic_DNA"/>
</dbReference>
<feature type="compositionally biased region" description="Polar residues" evidence="1">
    <location>
        <begin position="31"/>
        <end position="41"/>
    </location>
</feature>
<name>F8NRA5_SERL9</name>
<sequence>MEEQMSLVSAEEGVQRVSEDAPGTYHDSSEGRSSQLSTPGTMSPVGRPTFLRSLTRGWWLKFFAYLVLFCVSLRSALDFEQPEEVRYRDIINTAIEHPKYTGYGRQEKIFIAAAFSNNQDVLPYWSASLIKVIHYLGTRNVYVSILESGSSDQSPLLLRELDGMLARLHVERRILTEDDVVKKPEDMGGNNRIDFLSAIRNRALEPLIEMGGYDKVVFSNDIFIEPESFIDLIDTMNGDYDMACGLDFGHYGLYDDWVIRDRLGKLPSTIWPYFFEQADYQAIVKEEPVPVFTCWNGIVVFAADPLLPIHLRSNRTLSTDALPYELPATHPAAHNASMRGPSPALTPPIRFRSSAPDECFSSESFLLPYDLRRQFNMQRIYVNPRVITGYQWRFYLYFKWFMRHRLLRWWIEKKYDGAWMQKAMMVVGDAARVSWWDGGDCHPWW</sequence>
<dbReference type="HOGENOM" id="CLU_036739_0_0_1"/>
<dbReference type="PANTHER" id="PTHR34144:SF7">
    <property type="entry name" value="EXPORT PROTEIN (CAP59), PUTATIVE (AFU_ORTHOLOGUE AFUA_7G05020)-RELATED"/>
    <property type="match status" value="1"/>
</dbReference>
<gene>
    <name evidence="2" type="ORF">SERLADRAFT_463040</name>
</gene>
<dbReference type="GO" id="GO:0016740">
    <property type="term" value="F:transferase activity"/>
    <property type="evidence" value="ECO:0007669"/>
    <property type="project" value="UniProtKB-KW"/>
</dbReference>